<accession>A0A011UPK2</accession>
<name>A0A011UPK2_BRUAN</name>
<comment type="caution">
    <text evidence="9">The sequence shown here is derived from an EMBL/GenBank/DDBJ whole genome shotgun (WGS) entry which is preliminary data.</text>
</comment>
<dbReference type="AlphaFoldDB" id="A0A011UPK2"/>
<organism evidence="9 11">
    <name type="scientific">Brucella anthropi</name>
    <name type="common">Ochrobactrum anthropi</name>
    <dbReference type="NCBI Taxonomy" id="529"/>
    <lineage>
        <taxon>Bacteria</taxon>
        <taxon>Pseudomonadati</taxon>
        <taxon>Pseudomonadota</taxon>
        <taxon>Alphaproteobacteria</taxon>
        <taxon>Hyphomicrobiales</taxon>
        <taxon>Brucellaceae</taxon>
        <taxon>Brucella/Ochrobactrum group</taxon>
        <taxon>Brucella</taxon>
    </lineage>
</organism>
<evidence type="ECO:0000313" key="10">
    <source>
        <dbReference type="EMBL" id="MBE0560948.1"/>
    </source>
</evidence>
<dbReference type="RefSeq" id="WP_010659741.1">
    <property type="nucleotide sequence ID" value="NZ_CP044970.1"/>
</dbReference>
<protein>
    <submittedName>
        <fullName evidence="9">AzlC family ABC transporter permease</fullName>
    </submittedName>
</protein>
<keyword evidence="6 8" id="KW-1133">Transmembrane helix</keyword>
<feature type="transmembrane region" description="Helical" evidence="8">
    <location>
        <begin position="215"/>
        <end position="233"/>
    </location>
</feature>
<evidence type="ECO:0000256" key="2">
    <source>
        <dbReference type="ARBA" id="ARBA00010735"/>
    </source>
</evidence>
<keyword evidence="7 8" id="KW-0472">Membrane</keyword>
<dbReference type="EMBL" id="WBWX01000001">
    <property type="protein sequence ID" value="KAB2802968.1"/>
    <property type="molecule type" value="Genomic_DNA"/>
</dbReference>
<evidence type="ECO:0000256" key="8">
    <source>
        <dbReference type="SAM" id="Phobius"/>
    </source>
</evidence>
<dbReference type="Pfam" id="PF03591">
    <property type="entry name" value="AzlC"/>
    <property type="match status" value="1"/>
</dbReference>
<evidence type="ECO:0000256" key="1">
    <source>
        <dbReference type="ARBA" id="ARBA00004651"/>
    </source>
</evidence>
<dbReference type="EMBL" id="JACZKO010000026">
    <property type="protein sequence ID" value="MBE0560948.1"/>
    <property type="molecule type" value="Genomic_DNA"/>
</dbReference>
<dbReference type="GeneID" id="61317766"/>
<evidence type="ECO:0000256" key="5">
    <source>
        <dbReference type="ARBA" id="ARBA00022692"/>
    </source>
</evidence>
<comment type="subcellular location">
    <subcellularLocation>
        <location evidence="1">Cell membrane</location>
        <topology evidence="1">Multi-pass membrane protein</topology>
    </subcellularLocation>
</comment>
<keyword evidence="3" id="KW-0813">Transport</keyword>
<dbReference type="PANTHER" id="PTHR34979:SF1">
    <property type="entry name" value="INNER MEMBRANE PROTEIN YGAZ"/>
    <property type="match status" value="1"/>
</dbReference>
<comment type="similarity">
    <text evidence="2">Belongs to the AzlC family.</text>
</comment>
<keyword evidence="4" id="KW-1003">Cell membrane</keyword>
<dbReference type="GO" id="GO:0005886">
    <property type="term" value="C:plasma membrane"/>
    <property type="evidence" value="ECO:0007669"/>
    <property type="project" value="UniProtKB-SubCell"/>
</dbReference>
<proteinExistence type="inferred from homology"/>
<evidence type="ECO:0000256" key="3">
    <source>
        <dbReference type="ARBA" id="ARBA00022448"/>
    </source>
</evidence>
<dbReference type="GO" id="GO:1903785">
    <property type="term" value="P:L-valine transmembrane transport"/>
    <property type="evidence" value="ECO:0007669"/>
    <property type="project" value="TreeGrafter"/>
</dbReference>
<evidence type="ECO:0000256" key="6">
    <source>
        <dbReference type="ARBA" id="ARBA00022989"/>
    </source>
</evidence>
<reference evidence="9 11" key="1">
    <citation type="submission" date="2019-09" db="EMBL/GenBank/DDBJ databases">
        <title>Taxonomic organization of the family Brucellaceae based on a phylogenomic approach.</title>
        <authorList>
            <person name="Leclercq S."/>
            <person name="Cloeckaert A."/>
            <person name="Zygmunt M.S."/>
        </authorList>
    </citation>
    <scope>NUCLEOTIDE SEQUENCE [LARGE SCALE GENOMIC DNA]</scope>
    <source>
        <strain evidence="9 11">CCUG 34461</strain>
    </source>
</reference>
<dbReference type="Proteomes" id="UP000642265">
    <property type="component" value="Unassembled WGS sequence"/>
</dbReference>
<evidence type="ECO:0000256" key="4">
    <source>
        <dbReference type="ARBA" id="ARBA00022475"/>
    </source>
</evidence>
<feature type="transmembrane region" description="Helical" evidence="8">
    <location>
        <begin position="168"/>
        <end position="186"/>
    </location>
</feature>
<feature type="transmembrane region" description="Helical" evidence="8">
    <location>
        <begin position="75"/>
        <end position="93"/>
    </location>
</feature>
<feature type="transmembrane region" description="Helical" evidence="8">
    <location>
        <begin position="193"/>
        <end position="209"/>
    </location>
</feature>
<sequence length="240" mass="26274">MDQTFRPVRASARADIIDGVRRGLPLVVAGAPFGLLFGALAVDNGLSLAEAVFMSSIIYAGASQMVGLDLFGQNIAPWMIVMSIFAVNFRHVLYSASTGRRIRHFKPWQKALAFFVLVDIQYAEVEQRAEAGKPVTFVWYMAIGLTFYLTWVLEALIGGLFGNLITNPYAFGIDFLLPIYFLGMVMSFRHRQNWLPVVIVSAISAVAAYKFVGSPWHVSLGALGGIVLAAIIAKPREGEA</sequence>
<reference evidence="10" key="3">
    <citation type="submission" date="2020-10" db="EMBL/GenBank/DDBJ databases">
        <title>Enrichment of novel Verrucomicrobia, Bacteroidetes and Krumholzibacteria in an oxygen-limited, methane- and iron-fed bioreactor inoculated with Bothnian Sea sediments.</title>
        <authorList>
            <person name="Martins P.D."/>
            <person name="de Jong A."/>
            <person name="Lenstra W.K."/>
            <person name="van Helmond N.A.G.M."/>
            <person name="Slomp C.P."/>
            <person name="Jetten M.S.M."/>
            <person name="Welte C.U."/>
            <person name="Rasigraf O."/>
        </authorList>
    </citation>
    <scope>NUCLEOTIDE SEQUENCE</scope>
    <source>
        <strain evidence="10">MAG47</strain>
    </source>
</reference>
<reference evidence="10" key="2">
    <citation type="submission" date="2020-09" db="EMBL/GenBank/DDBJ databases">
        <authorList>
            <person name="Dalcin Martins P."/>
        </authorList>
    </citation>
    <scope>NUCLEOTIDE SEQUENCE</scope>
    <source>
        <strain evidence="10">MAG47</strain>
    </source>
</reference>
<evidence type="ECO:0000313" key="11">
    <source>
        <dbReference type="Proteomes" id="UP000441102"/>
    </source>
</evidence>
<feature type="transmembrane region" description="Helical" evidence="8">
    <location>
        <begin position="137"/>
        <end position="162"/>
    </location>
</feature>
<gene>
    <name evidence="9" type="ORF">F9L06_02020</name>
    <name evidence="10" type="ORF">IH622_09040</name>
</gene>
<dbReference type="InterPro" id="IPR011606">
    <property type="entry name" value="Brnchd-chn_aa_trnsp_permease"/>
</dbReference>
<evidence type="ECO:0000313" key="9">
    <source>
        <dbReference type="EMBL" id="KAB2802968.1"/>
    </source>
</evidence>
<keyword evidence="5 8" id="KW-0812">Transmembrane</keyword>
<dbReference type="Proteomes" id="UP000441102">
    <property type="component" value="Unassembled WGS sequence"/>
</dbReference>
<dbReference type="PANTHER" id="PTHR34979">
    <property type="entry name" value="INNER MEMBRANE PROTEIN YGAZ"/>
    <property type="match status" value="1"/>
</dbReference>
<feature type="transmembrane region" description="Helical" evidence="8">
    <location>
        <begin position="23"/>
        <end position="42"/>
    </location>
</feature>
<evidence type="ECO:0000256" key="7">
    <source>
        <dbReference type="ARBA" id="ARBA00023136"/>
    </source>
</evidence>